<dbReference type="HOGENOM" id="CLU_151795_0_0_9"/>
<keyword evidence="3" id="KW-1185">Reference proteome</keyword>
<protein>
    <recommendedName>
        <fullName evidence="4">DUF1490 domain-containing protein</fullName>
    </recommendedName>
</protein>
<keyword evidence="1" id="KW-1133">Transmembrane helix</keyword>
<dbReference type="EMBL" id="ACKX01000123">
    <property type="protein sequence ID" value="EEJ51488.1"/>
    <property type="molecule type" value="Genomic_DNA"/>
</dbReference>
<evidence type="ECO:0008006" key="4">
    <source>
        <dbReference type="Google" id="ProtNLM"/>
    </source>
</evidence>
<evidence type="ECO:0000313" key="3">
    <source>
        <dbReference type="Proteomes" id="UP000004121"/>
    </source>
</evidence>
<evidence type="ECO:0000256" key="1">
    <source>
        <dbReference type="SAM" id="Phobius"/>
    </source>
</evidence>
<keyword evidence="1" id="KW-0472">Membrane</keyword>
<accession>C2KXN0</accession>
<dbReference type="InterPro" id="IPR046092">
    <property type="entry name" value="DUF6110"/>
</dbReference>
<dbReference type="Pfam" id="PF19605">
    <property type="entry name" value="DUF6110"/>
    <property type="match status" value="1"/>
</dbReference>
<comment type="caution">
    <text evidence="2">The sequence shown here is derived from an EMBL/GenBank/DDBJ whole genome shotgun (WGS) entry which is preliminary data.</text>
</comment>
<dbReference type="STRING" id="585501.HMPREF6123_1249"/>
<gene>
    <name evidence="2" type="ORF">HMPREF6123_1249</name>
</gene>
<organism evidence="2 3">
    <name type="scientific">Oribacterium sinus F0268</name>
    <dbReference type="NCBI Taxonomy" id="585501"/>
    <lineage>
        <taxon>Bacteria</taxon>
        <taxon>Bacillati</taxon>
        <taxon>Bacillota</taxon>
        <taxon>Clostridia</taxon>
        <taxon>Lachnospirales</taxon>
        <taxon>Lachnospiraceae</taxon>
        <taxon>Oribacterium</taxon>
    </lineage>
</organism>
<dbReference type="InParanoid" id="C2KXN0"/>
<sequence length="109" mass="11948">MYSKIRGGKNMFLANWAWKKIGIFAGGVLFGTAGMKILASTDAKKLYTEAAAAVLRGQDCVMKVSTGIKESCEDIYADAKRINEKRAEAAENSLIEDFEEVSDFDAKEV</sequence>
<dbReference type="Proteomes" id="UP000004121">
    <property type="component" value="Unassembled WGS sequence"/>
</dbReference>
<proteinExistence type="predicted"/>
<keyword evidence="1" id="KW-0812">Transmembrane</keyword>
<dbReference type="eggNOG" id="ENOG50330JY">
    <property type="taxonomic scope" value="Bacteria"/>
</dbReference>
<feature type="transmembrane region" description="Helical" evidence="1">
    <location>
        <begin position="21"/>
        <end position="39"/>
    </location>
</feature>
<name>C2KXN0_9FIRM</name>
<reference evidence="2 3" key="1">
    <citation type="submission" date="2009-04" db="EMBL/GenBank/DDBJ databases">
        <authorList>
            <person name="Qin X."/>
            <person name="Bachman B."/>
            <person name="Battles P."/>
            <person name="Bell A."/>
            <person name="Bess C."/>
            <person name="Bickham C."/>
            <person name="Chaboub L."/>
            <person name="Chen D."/>
            <person name="Coyle M."/>
            <person name="Deiros D.R."/>
            <person name="Dinh H."/>
            <person name="Forbes L."/>
            <person name="Fowler G."/>
            <person name="Francisco L."/>
            <person name="Fu Q."/>
            <person name="Gubbala S."/>
            <person name="Hale W."/>
            <person name="Han Y."/>
            <person name="Hemphill L."/>
            <person name="Highlander S.K."/>
            <person name="Hirani K."/>
            <person name="Hogues M."/>
            <person name="Jackson L."/>
            <person name="Jakkamsetti A."/>
            <person name="Javaid M."/>
            <person name="Jiang H."/>
            <person name="Korchina V."/>
            <person name="Kovar C."/>
            <person name="Lara F."/>
            <person name="Lee S."/>
            <person name="Mata R."/>
            <person name="Mathew T."/>
            <person name="Moen C."/>
            <person name="Morales K."/>
            <person name="Munidasa M."/>
            <person name="Nazareth L."/>
            <person name="Ngo R."/>
            <person name="Nguyen L."/>
            <person name="Okwuonu G."/>
            <person name="Ongeri F."/>
            <person name="Patil S."/>
            <person name="Petrosino J."/>
            <person name="Pham C."/>
            <person name="Pham P."/>
            <person name="Pu L.-L."/>
            <person name="Puazo M."/>
            <person name="Raj R."/>
            <person name="Reid J."/>
            <person name="Rouhana J."/>
            <person name="Saada N."/>
            <person name="Shang Y."/>
            <person name="Simmons D."/>
            <person name="Thornton R."/>
            <person name="Warren J."/>
            <person name="Weissenberger G."/>
            <person name="Zhang J."/>
            <person name="Zhang L."/>
            <person name="Zhou C."/>
            <person name="Zhu D."/>
            <person name="Muzny D."/>
            <person name="Worley K."/>
            <person name="Gibbs R."/>
        </authorList>
    </citation>
    <scope>NUCLEOTIDE SEQUENCE [LARGE SCALE GENOMIC DNA]</scope>
    <source>
        <strain evidence="2 3">F0268</strain>
    </source>
</reference>
<evidence type="ECO:0000313" key="2">
    <source>
        <dbReference type="EMBL" id="EEJ51488.1"/>
    </source>
</evidence>
<dbReference type="AlphaFoldDB" id="C2KXN0"/>